<dbReference type="PANTHER" id="PTHR19303:SF73">
    <property type="entry name" value="PROTEIN PDC2"/>
    <property type="match status" value="1"/>
</dbReference>
<evidence type="ECO:0000313" key="3">
    <source>
        <dbReference type="EMBL" id="UYV63134.1"/>
    </source>
</evidence>
<evidence type="ECO:0000259" key="2">
    <source>
        <dbReference type="Pfam" id="PF03184"/>
    </source>
</evidence>
<dbReference type="EMBL" id="CP092864">
    <property type="protein sequence ID" value="UYV63134.1"/>
    <property type="molecule type" value="Genomic_DNA"/>
</dbReference>
<accession>A0ABY6K2M7</accession>
<dbReference type="PANTHER" id="PTHR19303">
    <property type="entry name" value="TRANSPOSON"/>
    <property type="match status" value="1"/>
</dbReference>
<evidence type="ECO:0000256" key="1">
    <source>
        <dbReference type="SAM" id="MobiDB-lite"/>
    </source>
</evidence>
<sequence length="334" mass="38227">MAAENRHVLLTMDNCSAHDTKDLDLPNVRIVYFPANCTSQIQPLDHGIIAAFKCHFKSRLVKNALLGIESEQTTVKWNILQAMRAMAASWDSVSSQTIKNCFKKAWPTVEGKTADSFSLPETMLDEPEEWTKLLSATNPAETLTFLEYVALDEGLEICGSPELEEKKKEEEETEDDEEESISITWWKLSVWLPRETLEIFLEDSLRDKMICGLYNAKIQNRILLEGDISLAKVIEIALSMEAAEKNRKLFHLEQGEDCVDKLRMERKVESNFQNGKCKHCGKLHEEPCRFKEAICFKCNKKDTLPQYVGAVDTSDRRPRRGGRVCPENYKRDDT</sequence>
<protein>
    <recommendedName>
        <fullName evidence="2">DDE-1 domain-containing protein</fullName>
    </recommendedName>
</protein>
<dbReference type="Pfam" id="PF03184">
    <property type="entry name" value="DDE_1"/>
    <property type="match status" value="1"/>
</dbReference>
<evidence type="ECO:0000313" key="4">
    <source>
        <dbReference type="Proteomes" id="UP001235939"/>
    </source>
</evidence>
<reference evidence="3 4" key="1">
    <citation type="submission" date="2022-01" db="EMBL/GenBank/DDBJ databases">
        <title>A chromosomal length assembly of Cordylochernes scorpioides.</title>
        <authorList>
            <person name="Zeh D."/>
            <person name="Zeh J."/>
        </authorList>
    </citation>
    <scope>NUCLEOTIDE SEQUENCE [LARGE SCALE GENOMIC DNA]</scope>
    <source>
        <strain evidence="3">IN4F17</strain>
        <tissue evidence="3">Whole Body</tissue>
    </source>
</reference>
<gene>
    <name evidence="3" type="ORF">LAZ67_2003251</name>
</gene>
<dbReference type="InterPro" id="IPR004875">
    <property type="entry name" value="DDE_SF_endonuclease_dom"/>
</dbReference>
<dbReference type="InterPro" id="IPR050863">
    <property type="entry name" value="CenT-Element_Derived"/>
</dbReference>
<organism evidence="3 4">
    <name type="scientific">Cordylochernes scorpioides</name>
    <dbReference type="NCBI Taxonomy" id="51811"/>
    <lineage>
        <taxon>Eukaryota</taxon>
        <taxon>Metazoa</taxon>
        <taxon>Ecdysozoa</taxon>
        <taxon>Arthropoda</taxon>
        <taxon>Chelicerata</taxon>
        <taxon>Arachnida</taxon>
        <taxon>Pseudoscorpiones</taxon>
        <taxon>Cheliferoidea</taxon>
        <taxon>Chernetidae</taxon>
        <taxon>Cordylochernes</taxon>
    </lineage>
</organism>
<name>A0ABY6K2M7_9ARAC</name>
<feature type="domain" description="DDE-1" evidence="2">
    <location>
        <begin position="3"/>
        <end position="102"/>
    </location>
</feature>
<proteinExistence type="predicted"/>
<dbReference type="Proteomes" id="UP001235939">
    <property type="component" value="Chromosome 02"/>
</dbReference>
<feature type="region of interest" description="Disordered" evidence="1">
    <location>
        <begin position="312"/>
        <end position="334"/>
    </location>
</feature>
<keyword evidence="4" id="KW-1185">Reference proteome</keyword>